<dbReference type="EMBL" id="CDHN01000004">
    <property type="protein sequence ID" value="CEJ91842.1"/>
    <property type="molecule type" value="Genomic_DNA"/>
</dbReference>
<gene>
    <name evidence="2" type="ORF">VHEMI07530</name>
</gene>
<dbReference type="Proteomes" id="UP000039046">
    <property type="component" value="Unassembled WGS sequence"/>
</dbReference>
<dbReference type="AlphaFoldDB" id="A0A0A1TN35"/>
<dbReference type="InterPro" id="IPR045518">
    <property type="entry name" value="2EXR"/>
</dbReference>
<proteinExistence type="predicted"/>
<sequence length="280" mass="32227">MTNRAEVDTAFPQFPFLPRELRDRVWYFAAPAPADDDPALFFFSYGLVTQYRPELGDFGFDLDFEDMTLFARFCHEDLDAVPVRLALSQVNKEARDTVLRSAYHLGYETFKTNSSGALILGRRMRPTKDVLFIRDDDHRVFLEEVWDKFVDTEACFSDYPGPRIWGLNSSELLSCPEYPESIVHDQPSVERVYIFASPDIEKTRSSHNGLQERRISVKQDNGRSWVCSEDGKTWSWGLGDKVGTDQLNDLVQRCTVNMSDLYVSKWGTEFSIRIVEAVCN</sequence>
<evidence type="ECO:0000313" key="3">
    <source>
        <dbReference type="Proteomes" id="UP000039046"/>
    </source>
</evidence>
<evidence type="ECO:0000313" key="2">
    <source>
        <dbReference type="EMBL" id="CEJ91842.1"/>
    </source>
</evidence>
<dbReference type="Pfam" id="PF20150">
    <property type="entry name" value="2EXR"/>
    <property type="match status" value="1"/>
</dbReference>
<accession>A0A0A1TN35</accession>
<keyword evidence="3" id="KW-1185">Reference proteome</keyword>
<dbReference type="HOGENOM" id="CLU_082780_0_0_1"/>
<reference evidence="2 3" key="1">
    <citation type="journal article" date="2015" name="Genome Announc.">
        <title>Draft Genome Sequence and Gene Annotation of the Entomopathogenic Fungus Verticillium hemipterigenum.</title>
        <authorList>
            <person name="Horn F."/>
            <person name="Habel A."/>
            <person name="Scharf D.H."/>
            <person name="Dworschak J."/>
            <person name="Brakhage A.A."/>
            <person name="Guthke R."/>
            <person name="Hertweck C."/>
            <person name="Linde J."/>
        </authorList>
    </citation>
    <scope>NUCLEOTIDE SEQUENCE [LARGE SCALE GENOMIC DNA]</scope>
</reference>
<evidence type="ECO:0000259" key="1">
    <source>
        <dbReference type="Pfam" id="PF20150"/>
    </source>
</evidence>
<organism evidence="2 3">
    <name type="scientific">[Torrubiella] hemipterigena</name>
    <dbReference type="NCBI Taxonomy" id="1531966"/>
    <lineage>
        <taxon>Eukaryota</taxon>
        <taxon>Fungi</taxon>
        <taxon>Dikarya</taxon>
        <taxon>Ascomycota</taxon>
        <taxon>Pezizomycotina</taxon>
        <taxon>Sordariomycetes</taxon>
        <taxon>Hypocreomycetidae</taxon>
        <taxon>Hypocreales</taxon>
        <taxon>Clavicipitaceae</taxon>
        <taxon>Clavicipitaceae incertae sedis</taxon>
        <taxon>'Torrubiella' clade</taxon>
    </lineage>
</organism>
<name>A0A0A1TN35_9HYPO</name>
<protein>
    <recommendedName>
        <fullName evidence="1">2EXR domain-containing protein</fullName>
    </recommendedName>
</protein>
<feature type="domain" description="2EXR" evidence="1">
    <location>
        <begin position="11"/>
        <end position="117"/>
    </location>
</feature>